<evidence type="ECO:0000313" key="2">
    <source>
        <dbReference type="EMBL" id="GIY63441.1"/>
    </source>
</evidence>
<feature type="non-terminal residue" evidence="2">
    <location>
        <position position="1"/>
    </location>
</feature>
<dbReference type="EMBL" id="BPLR01013741">
    <property type="protein sequence ID" value="GIY63441.1"/>
    <property type="molecule type" value="Genomic_DNA"/>
</dbReference>
<evidence type="ECO:0000313" key="3">
    <source>
        <dbReference type="Proteomes" id="UP001054945"/>
    </source>
</evidence>
<sequence>FPNSQNPSGGAPNNNSTPVPEDNDDDLYS</sequence>
<dbReference type="AlphaFoldDB" id="A0AAV4UZQ1"/>
<dbReference type="Proteomes" id="UP001054945">
    <property type="component" value="Unassembled WGS sequence"/>
</dbReference>
<feature type="compositionally biased region" description="Polar residues" evidence="1">
    <location>
        <begin position="1"/>
        <end position="18"/>
    </location>
</feature>
<proteinExistence type="predicted"/>
<organism evidence="2 3">
    <name type="scientific">Caerostris extrusa</name>
    <name type="common">Bark spider</name>
    <name type="synonym">Caerostris bankana</name>
    <dbReference type="NCBI Taxonomy" id="172846"/>
    <lineage>
        <taxon>Eukaryota</taxon>
        <taxon>Metazoa</taxon>
        <taxon>Ecdysozoa</taxon>
        <taxon>Arthropoda</taxon>
        <taxon>Chelicerata</taxon>
        <taxon>Arachnida</taxon>
        <taxon>Araneae</taxon>
        <taxon>Araneomorphae</taxon>
        <taxon>Entelegynae</taxon>
        <taxon>Araneoidea</taxon>
        <taxon>Araneidae</taxon>
        <taxon>Caerostris</taxon>
    </lineage>
</organism>
<name>A0AAV4UZQ1_CAEEX</name>
<gene>
    <name evidence="2" type="ORF">CEXT_348941</name>
</gene>
<comment type="caution">
    <text evidence="2">The sequence shown here is derived from an EMBL/GenBank/DDBJ whole genome shotgun (WGS) entry which is preliminary data.</text>
</comment>
<evidence type="ECO:0000256" key="1">
    <source>
        <dbReference type="SAM" id="MobiDB-lite"/>
    </source>
</evidence>
<feature type="region of interest" description="Disordered" evidence="1">
    <location>
        <begin position="1"/>
        <end position="29"/>
    </location>
</feature>
<protein>
    <submittedName>
        <fullName evidence="2">Uncharacterized protein</fullName>
    </submittedName>
</protein>
<reference evidence="2 3" key="1">
    <citation type="submission" date="2021-06" db="EMBL/GenBank/DDBJ databases">
        <title>Caerostris extrusa draft genome.</title>
        <authorList>
            <person name="Kono N."/>
            <person name="Arakawa K."/>
        </authorList>
    </citation>
    <scope>NUCLEOTIDE SEQUENCE [LARGE SCALE GENOMIC DNA]</scope>
</reference>
<keyword evidence="3" id="KW-1185">Reference proteome</keyword>
<accession>A0AAV4UZQ1</accession>